<sequence length="536" mass="62557">MLKVIIVDDEAKVCQLIYHLIDWPKKGMVVAGIALNGVDAIELVRNEQPDLMITDIQMPGYSGLELIKMAKRERPDIECIIISGFSDFDYARKAIKYGVEDYLLKPINREEFSATLDKIKHNCDIRNERITREEKNRLQIESSMKIMRKKLIEEIQKGQERNISSLNKVNERYNYTFLPGYFQMLMIKLDYGYKRGEKNDSDVLEKAVTQIILKILEDRCIDLEIYYENSRFLVLYNYDNKNRDILNEKIQSLLDELIIQKKTFGIIKITIGMGRAVENLDDIAVSCNQAMAAVEERIRVNTDRIIEGIGEYPYSTEIPYITGKMNKNLERGIELLDKQEVGHVLVTFEKELCEYQQIRGREIVNTLKEVYRNVILTLKKNAMLFVDGEKLRSVFELELDNCTTMDSMCRCLNDNITVILQKIIERKSQEAARPVRESKKYINENYMRSISLEEVSSIAGFNPTYFSSLFKKETGTTFMEYLLEIRLNKAKELLKETNLSVAAICERVGYTDLKHFQKIFKREMEVSPNQYRKLYS</sequence>
<feature type="modified residue" description="4-aspartylphosphate" evidence="10">
    <location>
        <position position="55"/>
    </location>
</feature>
<keyword evidence="4 10" id="KW-0597">Phosphoprotein</keyword>
<protein>
    <recommendedName>
        <fullName evidence="2">Stage 0 sporulation protein A homolog</fullName>
    </recommendedName>
</protein>
<keyword evidence="6" id="KW-0805">Transcription regulation</keyword>
<dbReference type="AlphaFoldDB" id="A0A4R3JZT5"/>
<dbReference type="Gene3D" id="1.10.10.60">
    <property type="entry name" value="Homeodomain-like"/>
    <property type="match status" value="2"/>
</dbReference>
<keyword evidence="7" id="KW-0238">DNA-binding</keyword>
<gene>
    <name evidence="13" type="ORF">EDD59_1364</name>
</gene>
<dbReference type="Gene3D" id="3.40.50.2300">
    <property type="match status" value="1"/>
</dbReference>
<dbReference type="InterPro" id="IPR018060">
    <property type="entry name" value="HTH_AraC"/>
</dbReference>
<evidence type="ECO:0000256" key="6">
    <source>
        <dbReference type="ARBA" id="ARBA00023015"/>
    </source>
</evidence>
<dbReference type="SUPFAM" id="SSF46689">
    <property type="entry name" value="Homeodomain-like"/>
    <property type="match status" value="2"/>
</dbReference>
<dbReference type="InterPro" id="IPR011006">
    <property type="entry name" value="CheY-like_superfamily"/>
</dbReference>
<dbReference type="OrthoDB" id="9794370at2"/>
<dbReference type="PROSITE" id="PS01124">
    <property type="entry name" value="HTH_ARAC_FAMILY_2"/>
    <property type="match status" value="1"/>
</dbReference>
<dbReference type="GO" id="GO:0005737">
    <property type="term" value="C:cytoplasm"/>
    <property type="evidence" value="ECO:0007669"/>
    <property type="project" value="UniProtKB-SubCell"/>
</dbReference>
<evidence type="ECO:0000256" key="9">
    <source>
        <dbReference type="ARBA" id="ARBA00024867"/>
    </source>
</evidence>
<name>A0A4R3JZT5_9FIRM</name>
<evidence type="ECO:0000313" key="13">
    <source>
        <dbReference type="EMBL" id="TCS74662.1"/>
    </source>
</evidence>
<keyword evidence="3" id="KW-0963">Cytoplasm</keyword>
<dbReference type="PANTHER" id="PTHR42713">
    <property type="entry name" value="HISTIDINE KINASE-RELATED"/>
    <property type="match status" value="1"/>
</dbReference>
<proteinExistence type="predicted"/>
<evidence type="ECO:0000256" key="2">
    <source>
        <dbReference type="ARBA" id="ARBA00018672"/>
    </source>
</evidence>
<evidence type="ECO:0000313" key="14">
    <source>
        <dbReference type="Proteomes" id="UP000295726"/>
    </source>
</evidence>
<dbReference type="Pfam" id="PF00072">
    <property type="entry name" value="Response_reg"/>
    <property type="match status" value="1"/>
</dbReference>
<dbReference type="InterPro" id="IPR018062">
    <property type="entry name" value="HTH_AraC-typ_CS"/>
</dbReference>
<dbReference type="InterPro" id="IPR051552">
    <property type="entry name" value="HptR"/>
</dbReference>
<dbReference type="Proteomes" id="UP000295726">
    <property type="component" value="Unassembled WGS sequence"/>
</dbReference>
<evidence type="ECO:0000259" key="12">
    <source>
        <dbReference type="PROSITE" id="PS50110"/>
    </source>
</evidence>
<dbReference type="GO" id="GO:0003700">
    <property type="term" value="F:DNA-binding transcription factor activity"/>
    <property type="evidence" value="ECO:0007669"/>
    <property type="project" value="InterPro"/>
</dbReference>
<feature type="domain" description="HTH araC/xylS-type" evidence="11">
    <location>
        <begin position="436"/>
        <end position="534"/>
    </location>
</feature>
<comment type="subcellular location">
    <subcellularLocation>
        <location evidence="1">Cytoplasm</location>
    </subcellularLocation>
</comment>
<feature type="domain" description="Response regulatory" evidence="12">
    <location>
        <begin position="3"/>
        <end position="120"/>
    </location>
</feature>
<keyword evidence="5" id="KW-0902">Two-component regulatory system</keyword>
<dbReference type="GO" id="GO:0043565">
    <property type="term" value="F:sequence-specific DNA binding"/>
    <property type="evidence" value="ECO:0007669"/>
    <property type="project" value="InterPro"/>
</dbReference>
<dbReference type="SMART" id="SM00448">
    <property type="entry name" value="REC"/>
    <property type="match status" value="1"/>
</dbReference>
<evidence type="ECO:0000259" key="11">
    <source>
        <dbReference type="PROSITE" id="PS01124"/>
    </source>
</evidence>
<dbReference type="PANTHER" id="PTHR42713:SF3">
    <property type="entry name" value="TRANSCRIPTIONAL REGULATORY PROTEIN HPTR"/>
    <property type="match status" value="1"/>
</dbReference>
<dbReference type="RefSeq" id="WP_132383721.1">
    <property type="nucleotide sequence ID" value="NZ_SLZZ01000036.1"/>
</dbReference>
<comment type="caution">
    <text evidence="13">The sequence shown here is derived from an EMBL/GenBank/DDBJ whole genome shotgun (WGS) entry which is preliminary data.</text>
</comment>
<evidence type="ECO:0000256" key="3">
    <source>
        <dbReference type="ARBA" id="ARBA00022490"/>
    </source>
</evidence>
<dbReference type="SUPFAM" id="SSF52172">
    <property type="entry name" value="CheY-like"/>
    <property type="match status" value="1"/>
</dbReference>
<dbReference type="PROSITE" id="PS00041">
    <property type="entry name" value="HTH_ARAC_FAMILY_1"/>
    <property type="match status" value="1"/>
</dbReference>
<evidence type="ECO:0000256" key="5">
    <source>
        <dbReference type="ARBA" id="ARBA00023012"/>
    </source>
</evidence>
<evidence type="ECO:0000256" key="1">
    <source>
        <dbReference type="ARBA" id="ARBA00004496"/>
    </source>
</evidence>
<evidence type="ECO:0000256" key="4">
    <source>
        <dbReference type="ARBA" id="ARBA00022553"/>
    </source>
</evidence>
<evidence type="ECO:0000256" key="10">
    <source>
        <dbReference type="PROSITE-ProRule" id="PRU00169"/>
    </source>
</evidence>
<evidence type="ECO:0000256" key="8">
    <source>
        <dbReference type="ARBA" id="ARBA00023163"/>
    </source>
</evidence>
<reference evidence="13 14" key="1">
    <citation type="submission" date="2019-03" db="EMBL/GenBank/DDBJ databases">
        <title>Genomic Encyclopedia of Type Strains, Phase IV (KMG-IV): sequencing the most valuable type-strain genomes for metagenomic binning, comparative biology and taxonomic classification.</title>
        <authorList>
            <person name="Goeker M."/>
        </authorList>
    </citation>
    <scope>NUCLEOTIDE SEQUENCE [LARGE SCALE GENOMIC DNA]</scope>
    <source>
        <strain evidence="13 14">DSM 29489</strain>
    </source>
</reference>
<dbReference type="SMART" id="SM00342">
    <property type="entry name" value="HTH_ARAC"/>
    <property type="match status" value="1"/>
</dbReference>
<accession>A0A4R3JZT5</accession>
<keyword evidence="8" id="KW-0804">Transcription</keyword>
<dbReference type="CDD" id="cd17536">
    <property type="entry name" value="REC_YesN-like"/>
    <property type="match status" value="1"/>
</dbReference>
<dbReference type="InterPro" id="IPR009057">
    <property type="entry name" value="Homeodomain-like_sf"/>
</dbReference>
<comment type="function">
    <text evidence="9">May play the central regulatory role in sporulation. It may be an element of the effector pathway responsible for the activation of sporulation genes in response to nutritional stress. Spo0A may act in concert with spo0H (a sigma factor) to control the expression of some genes that are critical to the sporulation process.</text>
</comment>
<dbReference type="Pfam" id="PF12833">
    <property type="entry name" value="HTH_18"/>
    <property type="match status" value="1"/>
</dbReference>
<keyword evidence="14" id="KW-1185">Reference proteome</keyword>
<organism evidence="13 14">
    <name type="scientific">Muricomes intestini</name>
    <dbReference type="NCBI Taxonomy" id="1796634"/>
    <lineage>
        <taxon>Bacteria</taxon>
        <taxon>Bacillati</taxon>
        <taxon>Bacillota</taxon>
        <taxon>Clostridia</taxon>
        <taxon>Lachnospirales</taxon>
        <taxon>Lachnospiraceae</taxon>
        <taxon>Muricomes</taxon>
    </lineage>
</organism>
<dbReference type="EMBL" id="SLZZ01000036">
    <property type="protein sequence ID" value="TCS74662.1"/>
    <property type="molecule type" value="Genomic_DNA"/>
</dbReference>
<dbReference type="InterPro" id="IPR001789">
    <property type="entry name" value="Sig_transdc_resp-reg_receiver"/>
</dbReference>
<dbReference type="PROSITE" id="PS50110">
    <property type="entry name" value="RESPONSE_REGULATORY"/>
    <property type="match status" value="1"/>
</dbReference>
<dbReference type="GO" id="GO:0000160">
    <property type="term" value="P:phosphorelay signal transduction system"/>
    <property type="evidence" value="ECO:0007669"/>
    <property type="project" value="UniProtKB-KW"/>
</dbReference>
<evidence type="ECO:0000256" key="7">
    <source>
        <dbReference type="ARBA" id="ARBA00023125"/>
    </source>
</evidence>